<dbReference type="PANTHER" id="PTHR45649">
    <property type="entry name" value="AMINO-ACID PERMEASE BAT1"/>
    <property type="match status" value="1"/>
</dbReference>
<feature type="transmembrane region" description="Helical" evidence="7">
    <location>
        <begin position="747"/>
        <end position="765"/>
    </location>
</feature>
<keyword evidence="4 7" id="KW-1133">Transmembrane helix</keyword>
<feature type="transmembrane region" description="Helical" evidence="7">
    <location>
        <begin position="350"/>
        <end position="369"/>
    </location>
</feature>
<proteinExistence type="predicted"/>
<evidence type="ECO:0000256" key="5">
    <source>
        <dbReference type="ARBA" id="ARBA00023136"/>
    </source>
</evidence>
<feature type="transmembrane region" description="Helical" evidence="7">
    <location>
        <begin position="24"/>
        <end position="44"/>
    </location>
</feature>
<dbReference type="Gene3D" id="1.20.1250.20">
    <property type="entry name" value="MFS general substrate transporter like domains"/>
    <property type="match status" value="1"/>
</dbReference>
<feature type="transmembrane region" description="Helical" evidence="7">
    <location>
        <begin position="777"/>
        <end position="796"/>
    </location>
</feature>
<evidence type="ECO:0000256" key="7">
    <source>
        <dbReference type="SAM" id="Phobius"/>
    </source>
</evidence>
<dbReference type="InterPro" id="IPR002293">
    <property type="entry name" value="AA/rel_permease1"/>
</dbReference>
<dbReference type="GO" id="GO:0022857">
    <property type="term" value="F:transmembrane transporter activity"/>
    <property type="evidence" value="ECO:0007669"/>
    <property type="project" value="InterPro"/>
</dbReference>
<keyword evidence="9" id="KW-1185">Reference proteome</keyword>
<dbReference type="OrthoDB" id="196103at2759"/>
<feature type="transmembrane region" description="Helical" evidence="7">
    <location>
        <begin position="890"/>
        <end position="911"/>
    </location>
</feature>
<evidence type="ECO:0000256" key="4">
    <source>
        <dbReference type="ARBA" id="ARBA00022989"/>
    </source>
</evidence>
<evidence type="ECO:0000256" key="3">
    <source>
        <dbReference type="ARBA" id="ARBA00022692"/>
    </source>
</evidence>
<feature type="region of interest" description="Disordered" evidence="6">
    <location>
        <begin position="918"/>
        <end position="957"/>
    </location>
</feature>
<dbReference type="AlphaFoldDB" id="A0A7H8RG43"/>
<feature type="transmembrane region" description="Helical" evidence="7">
    <location>
        <begin position="522"/>
        <end position="547"/>
    </location>
</feature>
<dbReference type="SUPFAM" id="SSF103473">
    <property type="entry name" value="MFS general substrate transporter"/>
    <property type="match status" value="1"/>
</dbReference>
<evidence type="ECO:0000313" key="9">
    <source>
        <dbReference type="Proteomes" id="UP000509510"/>
    </source>
</evidence>
<keyword evidence="3 7" id="KW-0812">Transmembrane</keyword>
<feature type="transmembrane region" description="Helical" evidence="7">
    <location>
        <begin position="142"/>
        <end position="165"/>
    </location>
</feature>
<evidence type="ECO:0000313" key="8">
    <source>
        <dbReference type="EMBL" id="QKX64721.1"/>
    </source>
</evidence>
<feature type="transmembrane region" description="Helical" evidence="7">
    <location>
        <begin position="490"/>
        <end position="510"/>
    </location>
</feature>
<reference evidence="9" key="1">
    <citation type="submission" date="2020-06" db="EMBL/GenBank/DDBJ databases">
        <title>A chromosome-scale genome assembly of Talaromyces rugulosus W13939.</title>
        <authorList>
            <person name="Wang B."/>
            <person name="Guo L."/>
            <person name="Ye K."/>
            <person name="Wang L."/>
        </authorList>
    </citation>
    <scope>NUCLEOTIDE SEQUENCE [LARGE SCALE GENOMIC DNA]</scope>
    <source>
        <strain evidence="9">W13939</strain>
    </source>
</reference>
<evidence type="ECO:0000256" key="6">
    <source>
        <dbReference type="SAM" id="MobiDB-lite"/>
    </source>
</evidence>
<comment type="subcellular location">
    <subcellularLocation>
        <location evidence="1">Membrane</location>
        <topology evidence="1">Multi-pass membrane protein</topology>
    </subcellularLocation>
</comment>
<feature type="transmembrane region" description="Helical" evidence="7">
    <location>
        <begin position="816"/>
        <end position="834"/>
    </location>
</feature>
<keyword evidence="2" id="KW-0813">Transport</keyword>
<evidence type="ECO:0000256" key="1">
    <source>
        <dbReference type="ARBA" id="ARBA00004141"/>
    </source>
</evidence>
<dbReference type="GO" id="GO:0016020">
    <property type="term" value="C:membrane"/>
    <property type="evidence" value="ECO:0007669"/>
    <property type="project" value="UniProtKB-SubCell"/>
</dbReference>
<feature type="transmembrane region" description="Helical" evidence="7">
    <location>
        <begin position="389"/>
        <end position="410"/>
    </location>
</feature>
<protein>
    <submittedName>
        <fullName evidence="8">Uncharacterized protein</fullName>
    </submittedName>
</protein>
<dbReference type="Gene3D" id="1.20.1740.10">
    <property type="entry name" value="Amino acid/polyamine transporter I"/>
    <property type="match status" value="1"/>
</dbReference>
<name>A0A7H8RG43_TALRU</name>
<gene>
    <name evidence="8" type="ORF">TRUGW13939_11897</name>
</gene>
<feature type="transmembrane region" description="Helical" evidence="7">
    <location>
        <begin position="709"/>
        <end position="727"/>
    </location>
</feature>
<dbReference type="RefSeq" id="XP_035350894.1">
    <property type="nucleotide sequence ID" value="XM_035495001.1"/>
</dbReference>
<accession>A0A7H8RG43</accession>
<feature type="transmembrane region" description="Helical" evidence="7">
    <location>
        <begin position="579"/>
        <end position="598"/>
    </location>
</feature>
<feature type="transmembrane region" description="Helical" evidence="7">
    <location>
        <begin position="185"/>
        <end position="209"/>
    </location>
</feature>
<dbReference type="Pfam" id="PF13520">
    <property type="entry name" value="AA_permease_2"/>
    <property type="match status" value="1"/>
</dbReference>
<dbReference type="InterPro" id="IPR011701">
    <property type="entry name" value="MFS"/>
</dbReference>
<feature type="transmembrane region" description="Helical" evidence="7">
    <location>
        <begin position="111"/>
        <end position="130"/>
    </location>
</feature>
<evidence type="ECO:0000256" key="2">
    <source>
        <dbReference type="ARBA" id="ARBA00022448"/>
    </source>
</evidence>
<dbReference type="Pfam" id="PF07690">
    <property type="entry name" value="MFS_1"/>
    <property type="match status" value="1"/>
</dbReference>
<organism evidence="8 9">
    <name type="scientific">Talaromyces rugulosus</name>
    <name type="common">Penicillium rugulosum</name>
    <dbReference type="NCBI Taxonomy" id="121627"/>
    <lineage>
        <taxon>Eukaryota</taxon>
        <taxon>Fungi</taxon>
        <taxon>Dikarya</taxon>
        <taxon>Ascomycota</taxon>
        <taxon>Pezizomycotina</taxon>
        <taxon>Eurotiomycetes</taxon>
        <taxon>Eurotiomycetidae</taxon>
        <taxon>Eurotiales</taxon>
        <taxon>Trichocomaceae</taxon>
        <taxon>Talaromyces</taxon>
        <taxon>Talaromyces sect. Islandici</taxon>
    </lineage>
</organism>
<feature type="transmembrane region" description="Helical" evidence="7">
    <location>
        <begin position="320"/>
        <end position="344"/>
    </location>
</feature>
<feature type="compositionally biased region" description="Basic and acidic residues" evidence="6">
    <location>
        <begin position="933"/>
        <end position="957"/>
    </location>
</feature>
<feature type="transmembrane region" description="Helical" evidence="7">
    <location>
        <begin position="270"/>
        <end position="299"/>
    </location>
</feature>
<dbReference type="InterPro" id="IPR036259">
    <property type="entry name" value="MFS_trans_sf"/>
</dbReference>
<dbReference type="EMBL" id="CP055903">
    <property type="protein sequence ID" value="QKX64721.1"/>
    <property type="molecule type" value="Genomic_DNA"/>
</dbReference>
<dbReference type="Proteomes" id="UP000509510">
    <property type="component" value="Chromosome VI"/>
</dbReference>
<dbReference type="KEGG" id="trg:TRUGW13939_11897"/>
<keyword evidence="5 7" id="KW-0472">Membrane</keyword>
<feature type="transmembrane region" description="Helical" evidence="7">
    <location>
        <begin position="618"/>
        <end position="638"/>
    </location>
</feature>
<sequence>MKPGLDDDAQLAAMGHRPELQRNFSMMAMLGLAFAILNASSRILSQWITESNSPNVVMDGSLSKSLAQYHFWRKYFRDLGMCYGWNMHSLCGSIASRIFKRLSYDYEPKNWHQFLIYIAFTIISFIVNAFMNSILPPIMKGAFIWSIAGFAVVSIVVLACKAQGFNSGYLVFCQFINETGWPDGIAWLLGLLQGGLGLTAFDAVAHMIEEIPNASVEGPKIMITCIGIGTFTGTIFLMILLFVAGDLDPVTSSAAGPLLQILKNATNNNAGAICLLMIPLICLLMATISVMTTSSRMLFAFARDGGLPFSRVFAKVHTRLGLPLNSLCLTSALVIIFGCIFLGSSSAFNAIISASVVALNVSYGMPIAVRCLRGRDVLPDRPWRIPSIAGWIADTIALSYITITTVLFLFPPTLPVDGSSMKNKVYNMSTLVPSPTESFPSSETTCASPSNAEQGMTIGEAEKLDPNRSKSKNRGCFQSARLYDLYSHPWFQILLISAICFCCPGMYNALTGIGGSGQVDQTVAANATVALLSVTAATALFIVGPIFDMVGPRICLLLGGWTYPLYSGALLNFNKSGNGAFVIAAGALLGIGSSFVWVSQGAIMTTYVPENQKGRAIALFWVIFNLGGGVGSLASFGLNYDSVSGTVSNTTYIALLVIMGIGWLMGAFICPPSSVQDQPVSDTKSEKPQGRRARSMKLLRVCVKTTTDWRVLCMIPLFFCANIFYSYQQNEVNGMNFNIRTRSLNGALYWLSQMAGGLVMGLMLDTPSLTRPQRARVCWLFLFVSGMCIWGGGYAFQKWSSYRINTEHRKQDIDFTWSSVSVGPMLLYIFYGAYDAFWQSFCYWLIGALSNSPTISAILVGGYKTFQAVGAAMAWRIDALKVSPMTQFSMDWGLCMGALVLVLPTVLAVTLTSTVEDESLEPELPEPSGSRPVHIENSDPTHHRDPSHSEGRQSDVV</sequence>
<feature type="transmembrane region" description="Helical" evidence="7">
    <location>
        <begin position="650"/>
        <end position="670"/>
    </location>
</feature>
<feature type="transmembrane region" description="Helical" evidence="7">
    <location>
        <begin position="221"/>
        <end position="244"/>
    </location>
</feature>
<dbReference type="GeneID" id="55999373"/>
<dbReference type="PANTHER" id="PTHR45649:SF14">
    <property type="entry name" value="GABA PERMEASE"/>
    <property type="match status" value="1"/>
</dbReference>